<protein>
    <recommendedName>
        <fullName evidence="4">Pilus assembly protein PilP</fullName>
    </recommendedName>
</protein>
<evidence type="ECO:0000313" key="2">
    <source>
        <dbReference type="EMBL" id="ABR74062.1"/>
    </source>
</evidence>
<evidence type="ECO:0000313" key="3">
    <source>
        <dbReference type="Proteomes" id="UP000001114"/>
    </source>
</evidence>
<dbReference type="InterPro" id="IPR007446">
    <property type="entry name" value="PilP"/>
</dbReference>
<reference evidence="3" key="1">
    <citation type="journal article" date="2010" name="BMC Genomics">
        <title>A genomic perspective on the potential of Actinobacillus succinogenes for industrial succinate production.</title>
        <authorList>
            <person name="McKinlay J.B."/>
            <person name="Laivenieks M."/>
            <person name="Schindler B.D."/>
            <person name="McKinlay A.A."/>
            <person name="Siddaramappa S."/>
            <person name="Challacombe J.F."/>
            <person name="Lowry S.R."/>
            <person name="Clum A."/>
            <person name="Lapidus A.L."/>
            <person name="Burkhart K.B."/>
            <person name="Harkins V."/>
            <person name="Vieille C."/>
        </authorList>
    </citation>
    <scope>NUCLEOTIDE SEQUENCE [LARGE SCALE GENOMIC DNA]</scope>
    <source>
        <strain evidence="3">ATCC 55618 / DSM 22257 / CCUG 43843 / 130Z</strain>
    </source>
</reference>
<dbReference type="eggNOG" id="ENOG5031K2Y">
    <property type="taxonomic scope" value="Bacteria"/>
</dbReference>
<keyword evidence="3" id="KW-1185">Reference proteome</keyword>
<dbReference type="Proteomes" id="UP000001114">
    <property type="component" value="Chromosome"/>
</dbReference>
<evidence type="ECO:0000256" key="1">
    <source>
        <dbReference type="SAM" id="SignalP"/>
    </source>
</evidence>
<organism evidence="2 3">
    <name type="scientific">Actinobacillus succinogenes (strain ATCC 55618 / DSM 22257 / CCUG 43843 / 130Z)</name>
    <dbReference type="NCBI Taxonomy" id="339671"/>
    <lineage>
        <taxon>Bacteria</taxon>
        <taxon>Pseudomonadati</taxon>
        <taxon>Pseudomonadota</taxon>
        <taxon>Gammaproteobacteria</taxon>
        <taxon>Pasteurellales</taxon>
        <taxon>Pasteurellaceae</taxon>
        <taxon>Actinobacillus</taxon>
    </lineage>
</organism>
<dbReference type="HOGENOM" id="CLU_1976820_0_0_6"/>
<dbReference type="AlphaFoldDB" id="A6VM65"/>
<gene>
    <name evidence="2" type="ordered locus">Asuc_0689</name>
</gene>
<dbReference type="RefSeq" id="WP_012072442.1">
    <property type="nucleotide sequence ID" value="NC_009655.1"/>
</dbReference>
<keyword evidence="1" id="KW-0732">Signal</keyword>
<accession>A6VM65</accession>
<dbReference type="Gene3D" id="2.30.30.830">
    <property type="match status" value="1"/>
</dbReference>
<feature type="chain" id="PRO_5002701301" description="Pilus assembly protein PilP" evidence="1">
    <location>
        <begin position="19"/>
        <end position="126"/>
    </location>
</feature>
<sequence>MRALSFIFFICAVTTVYAADPFDKNRRGDAPPEQAIAIPSAQRCHSHNSALAEHINFKRLKLVGVLLEKERPKALFQIDEKQIVTAKQGDFIAQEHLQIQQITKTVVQLNRWRLDCDNPERLTLKF</sequence>
<evidence type="ECO:0008006" key="4">
    <source>
        <dbReference type="Google" id="ProtNLM"/>
    </source>
</evidence>
<dbReference type="Pfam" id="PF04351">
    <property type="entry name" value="PilP"/>
    <property type="match status" value="1"/>
</dbReference>
<dbReference type="STRING" id="339671.Asuc_0689"/>
<name>A6VM65_ACTSZ</name>
<dbReference type="EMBL" id="CP000746">
    <property type="protein sequence ID" value="ABR74062.1"/>
    <property type="molecule type" value="Genomic_DNA"/>
</dbReference>
<dbReference type="OrthoDB" id="5679363at2"/>
<dbReference type="KEGG" id="asu:Asuc_0689"/>
<feature type="signal peptide" evidence="1">
    <location>
        <begin position="1"/>
        <end position="18"/>
    </location>
</feature>
<proteinExistence type="predicted"/>